<sequence>MLALRICPGSVGVGLGMDRGVVHVPMVGIEVEVWWNSSVRRLPKEQGRRITSILIYTAWNIWKEGNRRVFDGITASPQRVLELKEEMQLREGTVSLGTLP</sequence>
<organism evidence="2 3">
    <name type="scientific">Digitaria exilis</name>
    <dbReference type="NCBI Taxonomy" id="1010633"/>
    <lineage>
        <taxon>Eukaryota</taxon>
        <taxon>Viridiplantae</taxon>
        <taxon>Streptophyta</taxon>
        <taxon>Embryophyta</taxon>
        <taxon>Tracheophyta</taxon>
        <taxon>Spermatophyta</taxon>
        <taxon>Magnoliopsida</taxon>
        <taxon>Liliopsida</taxon>
        <taxon>Poales</taxon>
        <taxon>Poaceae</taxon>
        <taxon>PACMAD clade</taxon>
        <taxon>Panicoideae</taxon>
        <taxon>Panicodae</taxon>
        <taxon>Paniceae</taxon>
        <taxon>Anthephorinae</taxon>
        <taxon>Digitaria</taxon>
    </lineage>
</organism>
<comment type="caution">
    <text evidence="2">The sequence shown here is derived from an EMBL/GenBank/DDBJ whole genome shotgun (WGS) entry which is preliminary data.</text>
</comment>
<evidence type="ECO:0000313" key="1">
    <source>
        <dbReference type="EMBL" id="KAF8654422.1"/>
    </source>
</evidence>
<dbReference type="EMBL" id="JACEFO010002615">
    <property type="protein sequence ID" value="KAF8654422.1"/>
    <property type="molecule type" value="Genomic_DNA"/>
</dbReference>
<gene>
    <name evidence="2" type="ORF">HU200_009292</name>
    <name evidence="1" type="ORF">HU200_061605</name>
</gene>
<evidence type="ECO:0000313" key="2">
    <source>
        <dbReference type="EMBL" id="KAF8762592.1"/>
    </source>
</evidence>
<evidence type="ECO:0000313" key="3">
    <source>
        <dbReference type="Proteomes" id="UP000636709"/>
    </source>
</evidence>
<protein>
    <submittedName>
        <fullName evidence="2">Uncharacterized protein</fullName>
    </submittedName>
</protein>
<proteinExistence type="predicted"/>
<keyword evidence="3" id="KW-1185">Reference proteome</keyword>
<dbReference type="OrthoDB" id="684339at2759"/>
<name>A0A835FL94_9POAL</name>
<accession>A0A835FL94</accession>
<dbReference type="Proteomes" id="UP000636709">
    <property type="component" value="Unassembled WGS sequence"/>
</dbReference>
<dbReference type="AlphaFoldDB" id="A0A835FL94"/>
<reference evidence="2" key="1">
    <citation type="submission" date="2020-07" db="EMBL/GenBank/DDBJ databases">
        <title>Genome sequence and genetic diversity analysis of an under-domesticated orphan crop, white fonio (Digitaria exilis).</title>
        <authorList>
            <person name="Bennetzen J.L."/>
            <person name="Chen S."/>
            <person name="Ma X."/>
            <person name="Wang X."/>
            <person name="Yssel A.E.J."/>
            <person name="Chaluvadi S.R."/>
            <person name="Johnson M."/>
            <person name="Gangashetty P."/>
            <person name="Hamidou F."/>
            <person name="Sanogo M.D."/>
            <person name="Zwaenepoel A."/>
            <person name="Wallace J."/>
            <person name="Van De Peer Y."/>
            <person name="Van Deynze A."/>
        </authorList>
    </citation>
    <scope>NUCLEOTIDE SEQUENCE</scope>
    <source>
        <tissue evidence="2">Leaves</tissue>
    </source>
</reference>
<dbReference type="EMBL" id="JACEFO010000622">
    <property type="protein sequence ID" value="KAF8762592.1"/>
    <property type="molecule type" value="Genomic_DNA"/>
</dbReference>